<organism evidence="1 2">
    <name type="scientific">Plasmodium brasilianum</name>
    <dbReference type="NCBI Taxonomy" id="5824"/>
    <lineage>
        <taxon>Eukaryota</taxon>
        <taxon>Sar</taxon>
        <taxon>Alveolata</taxon>
        <taxon>Apicomplexa</taxon>
        <taxon>Aconoidasida</taxon>
        <taxon>Haemosporida</taxon>
        <taxon>Plasmodiidae</taxon>
        <taxon>Plasmodium</taxon>
        <taxon>Plasmodium (Plasmodium)</taxon>
    </lineage>
</organism>
<proteinExistence type="predicted"/>
<evidence type="ECO:0000313" key="1">
    <source>
        <dbReference type="EMBL" id="KAI4840064.1"/>
    </source>
</evidence>
<gene>
    <name evidence="1" type="ORF">MKS88_001421</name>
</gene>
<accession>A0ACB9YCL2</accession>
<name>A0ACB9YCL2_PLABR</name>
<protein>
    <submittedName>
        <fullName evidence="1">Uncharacterized protein</fullName>
    </submittedName>
</protein>
<comment type="caution">
    <text evidence="1">The sequence shown here is derived from an EMBL/GenBank/DDBJ whole genome shotgun (WGS) entry which is preliminary data.</text>
</comment>
<sequence length="80" mass="8955">MLTFLRDEKIHKEELALSNSAIVQEVHEHGQNITEVNRVEVNGVEVNGVEVNGVEVNSINGRRNCNIASNCNKICKNRRA</sequence>
<dbReference type="EMBL" id="CM043773">
    <property type="protein sequence ID" value="KAI4840064.1"/>
    <property type="molecule type" value="Genomic_DNA"/>
</dbReference>
<reference evidence="1" key="1">
    <citation type="submission" date="2022-06" db="EMBL/GenBank/DDBJ databases">
        <title>The First Complete Genome of the Simian Malaria Parasite Plasmodium brasilianum.</title>
        <authorList>
            <person name="Bajic M."/>
            <person name="Ravishankar S."/>
        </authorList>
    </citation>
    <scope>NUCLEOTIDE SEQUENCE</scope>
    <source>
        <strain evidence="1">Bolivian I</strain>
    </source>
</reference>
<evidence type="ECO:0000313" key="2">
    <source>
        <dbReference type="Proteomes" id="UP001056978"/>
    </source>
</evidence>
<keyword evidence="2" id="KW-1185">Reference proteome</keyword>
<dbReference type="Proteomes" id="UP001056978">
    <property type="component" value="Chromosome 5"/>
</dbReference>